<dbReference type="EC" id="3.4.24.-" evidence="2"/>
<evidence type="ECO:0000259" key="4">
    <source>
        <dbReference type="PROSITE" id="PS51864"/>
    </source>
</evidence>
<evidence type="ECO:0000313" key="6">
    <source>
        <dbReference type="Proteomes" id="UP001642540"/>
    </source>
</evidence>
<dbReference type="Proteomes" id="UP001642540">
    <property type="component" value="Unassembled WGS sequence"/>
</dbReference>
<sequence>MKLPANRSSPIFLLCTLFSPGFGYFLESAEDWHTRGNWYSDRDSSEPESLSVGTFNLWENGQIPYTLDGSLSIRDKEEVKRAFKEYETKTCIRFKPKQTYDFSFVNIKVNNNVCGLSTPCKLGGIQHVQVGGKCRHMNTMVHELGHALCLFHEHERKDRNEYLSFPGYCPMDGMSVIDQNSQPMGLYDYQSIMHYGCGNCEVGFPRFSEVKRCGLDMAIGLSVLDADYLNDMYNCQDCHRHRWRRVDQLTNSDRANLQSFGYQSPSGIPMYPCRTLHRGQVVVGNIKLGSSSKCEVIYSNQIHLIQNNVEVLTIPSFSNSQCTYKLKNRNVASTSESIPASTTLRSAFDRVYIAYGSVASGVNNGQAKYSIGQVSATKTFTNRAQFPNGMRVVESDSYNVLTCSCSGSDLNPAPTTPGVFVDRTIPATYRPPFTPIAPTTTSRPPQTSRPHNNRPNWGLGDWWKVWNLKQNGNSQSASRLEVQEPTEQNFHFAYPHFQHENFGSNDEVQESIDSNHNEWIPRIQEDETSKFNEEEINEHGVFADLAWWEDNSQKVSNENFLDDRTLANLNKEYSAGPSVPLTDLYLNQPNTENEALHAQSNTDGLDIFEQDSMFEENTESLDFNWNDNNNMDDLWLN</sequence>
<dbReference type="InterPro" id="IPR006026">
    <property type="entry name" value="Peptidase_Metallo"/>
</dbReference>
<comment type="cofactor">
    <cofactor evidence="1 2">
        <name>Zn(2+)</name>
        <dbReference type="ChEBI" id="CHEBI:29105"/>
    </cofactor>
    <text evidence="1 2">Binds 1 zinc ion per subunit.</text>
</comment>
<evidence type="ECO:0000256" key="3">
    <source>
        <dbReference type="SAM" id="MobiDB-lite"/>
    </source>
</evidence>
<feature type="active site" evidence="1">
    <location>
        <position position="143"/>
    </location>
</feature>
<keyword evidence="1 2" id="KW-0482">Metalloprotease</keyword>
<comment type="caution">
    <text evidence="1">Lacks conserved residue(s) required for the propagation of feature annotation.</text>
</comment>
<gene>
    <name evidence="5" type="ORF">ODALV1_LOCUS22</name>
</gene>
<evidence type="ECO:0000256" key="2">
    <source>
        <dbReference type="RuleBase" id="RU361183"/>
    </source>
</evidence>
<dbReference type="PANTHER" id="PTHR10127">
    <property type="entry name" value="DISCOIDIN, CUB, EGF, LAMININ , AND ZINC METALLOPROTEASE DOMAIN CONTAINING"/>
    <property type="match status" value="1"/>
</dbReference>
<proteinExistence type="predicted"/>
<feature type="chain" id="PRO_5045010893" description="Metalloendopeptidase" evidence="2">
    <location>
        <begin position="24"/>
        <end position="637"/>
    </location>
</feature>
<keyword evidence="1 2" id="KW-0862">Zinc</keyword>
<feature type="binding site" evidence="1">
    <location>
        <position position="152"/>
    </location>
    <ligand>
        <name>Zn(2+)</name>
        <dbReference type="ChEBI" id="CHEBI:29105"/>
        <note>catalytic</note>
    </ligand>
</feature>
<reference evidence="5 6" key="1">
    <citation type="submission" date="2024-08" db="EMBL/GenBank/DDBJ databases">
        <authorList>
            <person name="Cucini C."/>
            <person name="Frati F."/>
        </authorList>
    </citation>
    <scope>NUCLEOTIDE SEQUENCE [LARGE SCALE GENOMIC DNA]</scope>
</reference>
<accession>A0ABP1PHD2</accession>
<dbReference type="Pfam" id="PF01400">
    <property type="entry name" value="Astacin"/>
    <property type="match status" value="1"/>
</dbReference>
<feature type="binding site" evidence="1">
    <location>
        <position position="142"/>
    </location>
    <ligand>
        <name>Zn(2+)</name>
        <dbReference type="ChEBI" id="CHEBI:29105"/>
        <note>catalytic</note>
    </ligand>
</feature>
<keyword evidence="1 2" id="KW-0645">Protease</keyword>
<feature type="binding site" evidence="1">
    <location>
        <position position="146"/>
    </location>
    <ligand>
        <name>Zn(2+)</name>
        <dbReference type="ChEBI" id="CHEBI:29105"/>
        <note>catalytic</note>
    </ligand>
</feature>
<evidence type="ECO:0000313" key="5">
    <source>
        <dbReference type="EMBL" id="CAL8067912.1"/>
    </source>
</evidence>
<organism evidence="5 6">
    <name type="scientific">Orchesella dallaii</name>
    <dbReference type="NCBI Taxonomy" id="48710"/>
    <lineage>
        <taxon>Eukaryota</taxon>
        <taxon>Metazoa</taxon>
        <taxon>Ecdysozoa</taxon>
        <taxon>Arthropoda</taxon>
        <taxon>Hexapoda</taxon>
        <taxon>Collembola</taxon>
        <taxon>Entomobryomorpha</taxon>
        <taxon>Entomobryoidea</taxon>
        <taxon>Orchesellidae</taxon>
        <taxon>Orchesellinae</taxon>
        <taxon>Orchesella</taxon>
    </lineage>
</organism>
<comment type="caution">
    <text evidence="5">The sequence shown here is derived from an EMBL/GenBank/DDBJ whole genome shotgun (WGS) entry which is preliminary data.</text>
</comment>
<dbReference type="Gene3D" id="3.40.390.10">
    <property type="entry name" value="Collagenase (Catalytic Domain)"/>
    <property type="match status" value="1"/>
</dbReference>
<keyword evidence="1 2" id="KW-0479">Metal-binding</keyword>
<keyword evidence="2" id="KW-0732">Signal</keyword>
<dbReference type="SUPFAM" id="SSF55486">
    <property type="entry name" value="Metalloproteases ('zincins'), catalytic domain"/>
    <property type="match status" value="1"/>
</dbReference>
<dbReference type="SMART" id="SM00235">
    <property type="entry name" value="ZnMc"/>
    <property type="match status" value="1"/>
</dbReference>
<feature type="compositionally biased region" description="Low complexity" evidence="3">
    <location>
        <begin position="438"/>
        <end position="450"/>
    </location>
</feature>
<dbReference type="PROSITE" id="PS51864">
    <property type="entry name" value="ASTACIN"/>
    <property type="match status" value="1"/>
</dbReference>
<feature type="region of interest" description="Disordered" evidence="3">
    <location>
        <begin position="430"/>
        <end position="454"/>
    </location>
</feature>
<evidence type="ECO:0000256" key="1">
    <source>
        <dbReference type="PROSITE-ProRule" id="PRU01211"/>
    </source>
</evidence>
<dbReference type="InterPro" id="IPR001506">
    <property type="entry name" value="Peptidase_M12A"/>
</dbReference>
<dbReference type="EMBL" id="CAXLJM020000001">
    <property type="protein sequence ID" value="CAL8067912.1"/>
    <property type="molecule type" value="Genomic_DNA"/>
</dbReference>
<feature type="signal peptide" evidence="2">
    <location>
        <begin position="1"/>
        <end position="23"/>
    </location>
</feature>
<keyword evidence="6" id="KW-1185">Reference proteome</keyword>
<dbReference type="InterPro" id="IPR024079">
    <property type="entry name" value="MetalloPept_cat_dom_sf"/>
</dbReference>
<dbReference type="PANTHER" id="PTHR10127:SF802">
    <property type="entry name" value="ZINC METALLOPROTEINASE NAS-10"/>
    <property type="match status" value="1"/>
</dbReference>
<keyword evidence="1 2" id="KW-0378">Hydrolase</keyword>
<dbReference type="PRINTS" id="PR00480">
    <property type="entry name" value="ASTACIN"/>
</dbReference>
<name>A0ABP1PHD2_9HEXA</name>
<feature type="domain" description="Peptidase M12A" evidence="4">
    <location>
        <begin position="48"/>
        <end position="236"/>
    </location>
</feature>
<protein>
    <recommendedName>
        <fullName evidence="2">Metalloendopeptidase</fullName>
        <ecNumber evidence="2">3.4.24.-</ecNumber>
    </recommendedName>
</protein>